<sequence>MNAVGSTAASLLFLDTTDNTWLAAGGASKALFFSNSDFEKQFAIISINNAVNNFEVSGAVSGQAPLLWMKGSDTDVGASFGTKGAGVHSFYSGGASFYKQVEIGHVASAVNWVSLKGAVTTDHPIVQPGGSDANPSMIVQGKGTGGVKINDGAAATKFEVNTTGIGFFGTTPVAAKTGWGVPTGTFTRTTYVTSTVTLPQLAERVAALIQDFHQTAGYGALRT</sequence>
<protein>
    <submittedName>
        <fullName evidence="1">Uncharacterized protein</fullName>
    </submittedName>
</protein>
<dbReference type="AlphaFoldDB" id="A0A2A6FDR8"/>
<comment type="caution">
    <text evidence="1">The sequence shown here is derived from an EMBL/GenBank/DDBJ whole genome shotgun (WGS) entry which is preliminary data.</text>
</comment>
<accession>A0A2A6FDR8</accession>
<evidence type="ECO:0000313" key="1">
    <source>
        <dbReference type="EMBL" id="PDQ19892.1"/>
    </source>
</evidence>
<proteinExistence type="predicted"/>
<gene>
    <name evidence="1" type="ORF">CN311_17180</name>
</gene>
<dbReference type="Proteomes" id="UP000219182">
    <property type="component" value="Unassembled WGS sequence"/>
</dbReference>
<name>A0A2A6FDR8_9HYPH</name>
<keyword evidence="2" id="KW-1185">Reference proteome</keyword>
<organism evidence="1 2">
    <name type="scientific">Mesorhizobium sanjuanii</name>
    <dbReference type="NCBI Taxonomy" id="2037900"/>
    <lineage>
        <taxon>Bacteria</taxon>
        <taxon>Pseudomonadati</taxon>
        <taxon>Pseudomonadota</taxon>
        <taxon>Alphaproteobacteria</taxon>
        <taxon>Hyphomicrobiales</taxon>
        <taxon>Phyllobacteriaceae</taxon>
        <taxon>Mesorhizobium</taxon>
    </lineage>
</organism>
<reference evidence="1 2" key="1">
    <citation type="submission" date="2017-09" db="EMBL/GenBank/DDBJ databases">
        <title>Mesorhizobum sanjuanii sp. nov. isolated from nodules of Lotus tenuis in saline-alkaline lowlands of Flooding Pampa.</title>
        <authorList>
            <person name="Sannazzaro A.I."/>
            <person name="Torres Tejerizo G.A."/>
            <person name="Fontana F."/>
            <person name="Cumpa Velazquez L.M."/>
            <person name="Hansen L."/>
            <person name="Pistorio M."/>
            <person name="Estrella M.J."/>
        </authorList>
    </citation>
    <scope>NUCLEOTIDE SEQUENCE [LARGE SCALE GENOMIC DNA]</scope>
    <source>
        <strain evidence="1 2">BSA136</strain>
    </source>
</reference>
<evidence type="ECO:0000313" key="2">
    <source>
        <dbReference type="Proteomes" id="UP000219182"/>
    </source>
</evidence>
<dbReference type="EMBL" id="NWQG01000105">
    <property type="protein sequence ID" value="PDQ19892.1"/>
    <property type="molecule type" value="Genomic_DNA"/>
</dbReference>